<evidence type="ECO:0000256" key="5">
    <source>
        <dbReference type="ARBA" id="ARBA00022989"/>
    </source>
</evidence>
<evidence type="ECO:0000256" key="1">
    <source>
        <dbReference type="ARBA" id="ARBA00004651"/>
    </source>
</evidence>
<keyword evidence="4 7" id="KW-0812">Transmembrane</keyword>
<dbReference type="EMBL" id="FYEK01000022">
    <property type="protein sequence ID" value="SNB62511.1"/>
    <property type="molecule type" value="Genomic_DNA"/>
</dbReference>
<keyword evidence="5 7" id="KW-1133">Transmembrane helix</keyword>
<name>A0A212QSE5_9CHLR</name>
<evidence type="ECO:0000256" key="3">
    <source>
        <dbReference type="ARBA" id="ARBA00022475"/>
    </source>
</evidence>
<evidence type="ECO:0000256" key="6">
    <source>
        <dbReference type="ARBA" id="ARBA00023136"/>
    </source>
</evidence>
<reference evidence="9" key="1">
    <citation type="submission" date="2017-06" db="EMBL/GenBank/DDBJ databases">
        <authorList>
            <person name="Varghese N."/>
            <person name="Submissions S."/>
        </authorList>
    </citation>
    <scope>NUCLEOTIDE SEQUENCE [LARGE SCALE GENOMIC DNA]</scope>
    <source>
        <strain evidence="9">JAD2</strain>
    </source>
</reference>
<sequence>MKTLAMNLLLALAWVVLTRQFNVANFALGFAIGFGTLWLAQWVLEPSLYFKKAIQAIFFVLFFIFEVIKANIQIAYIVINPWYQLRPGIIAIPLDARTDAEITLLANLITLTPGTLSIDVSADRKVLYIHVVELGEQPDQVRHKIKERLERRLLEVMRWSG</sequence>
<evidence type="ECO:0000256" key="2">
    <source>
        <dbReference type="ARBA" id="ARBA00006228"/>
    </source>
</evidence>
<protein>
    <submittedName>
        <fullName evidence="8">Multicomponent Na+:H+ antiporter subunit E</fullName>
    </submittedName>
</protein>
<comment type="similarity">
    <text evidence="2">Belongs to the CPA3 antiporters (TC 2.A.63) subunit E family.</text>
</comment>
<dbReference type="GO" id="GO:0005886">
    <property type="term" value="C:plasma membrane"/>
    <property type="evidence" value="ECO:0007669"/>
    <property type="project" value="UniProtKB-SubCell"/>
</dbReference>
<dbReference type="Proteomes" id="UP000197025">
    <property type="component" value="Unassembled WGS sequence"/>
</dbReference>
<dbReference type="AlphaFoldDB" id="A0A212QSE5"/>
<feature type="transmembrane region" description="Helical" evidence="7">
    <location>
        <begin position="53"/>
        <end position="79"/>
    </location>
</feature>
<dbReference type="InParanoid" id="A0A212QSE5"/>
<keyword evidence="3" id="KW-1003">Cell membrane</keyword>
<accession>A0A212QSE5</accession>
<proteinExistence type="inferred from homology"/>
<dbReference type="PANTHER" id="PTHR34584">
    <property type="entry name" value="NA(+)/H(+) ANTIPORTER SUBUNIT E1"/>
    <property type="match status" value="1"/>
</dbReference>
<dbReference type="FunCoup" id="A0A212QSE5">
    <property type="interactions" value="12"/>
</dbReference>
<comment type="subcellular location">
    <subcellularLocation>
        <location evidence="1">Cell membrane</location>
        <topology evidence="1">Multi-pass membrane protein</topology>
    </subcellularLocation>
</comment>
<evidence type="ECO:0000313" key="9">
    <source>
        <dbReference type="Proteomes" id="UP000197025"/>
    </source>
</evidence>
<evidence type="ECO:0000313" key="8">
    <source>
        <dbReference type="EMBL" id="SNB62511.1"/>
    </source>
</evidence>
<organism evidence="8 9">
    <name type="scientific">Thermoflexus hugenholtzii JAD2</name>
    <dbReference type="NCBI Taxonomy" id="877466"/>
    <lineage>
        <taxon>Bacteria</taxon>
        <taxon>Bacillati</taxon>
        <taxon>Chloroflexota</taxon>
        <taxon>Thermoflexia</taxon>
        <taxon>Thermoflexales</taxon>
        <taxon>Thermoflexaceae</taxon>
        <taxon>Thermoflexus</taxon>
    </lineage>
</organism>
<dbReference type="PIRSF" id="PIRSF019239">
    <property type="entry name" value="MrpE"/>
    <property type="match status" value="1"/>
</dbReference>
<evidence type="ECO:0000256" key="4">
    <source>
        <dbReference type="ARBA" id="ARBA00022692"/>
    </source>
</evidence>
<dbReference type="GO" id="GO:0008324">
    <property type="term" value="F:monoatomic cation transmembrane transporter activity"/>
    <property type="evidence" value="ECO:0007669"/>
    <property type="project" value="InterPro"/>
</dbReference>
<dbReference type="PANTHER" id="PTHR34584:SF1">
    <property type="entry name" value="NA(+)_H(+) ANTIPORTER SUBUNIT E1"/>
    <property type="match status" value="1"/>
</dbReference>
<keyword evidence="9" id="KW-1185">Reference proteome</keyword>
<evidence type="ECO:0000256" key="7">
    <source>
        <dbReference type="SAM" id="Phobius"/>
    </source>
</evidence>
<keyword evidence="6 7" id="KW-0472">Membrane</keyword>
<gene>
    <name evidence="8" type="ORF">SAMN02746019_00005360</name>
</gene>
<dbReference type="RefSeq" id="WP_088570807.1">
    <property type="nucleotide sequence ID" value="NZ_FYEK01000022.1"/>
</dbReference>
<dbReference type="InterPro" id="IPR002758">
    <property type="entry name" value="Cation_antiport_E"/>
</dbReference>
<dbReference type="OrthoDB" id="9800498at2"/>
<dbReference type="Pfam" id="PF01899">
    <property type="entry name" value="MNHE"/>
    <property type="match status" value="1"/>
</dbReference>